<evidence type="ECO:0000313" key="4">
    <source>
        <dbReference type="Proteomes" id="UP000249218"/>
    </source>
</evidence>
<dbReference type="EMBL" id="KZ149989">
    <property type="protein sequence ID" value="PZC75622.1"/>
    <property type="molecule type" value="Genomic_DNA"/>
</dbReference>
<keyword evidence="1" id="KW-0862">Zinc</keyword>
<dbReference type="AlphaFoldDB" id="A0A2W1BKL4"/>
<accession>A0A2W1BKL4</accession>
<evidence type="ECO:0000256" key="1">
    <source>
        <dbReference type="PROSITE-ProRule" id="PRU00042"/>
    </source>
</evidence>
<keyword evidence="1" id="KW-0863">Zinc-finger</keyword>
<organism evidence="3 4">
    <name type="scientific">Helicoverpa armigera</name>
    <name type="common">Cotton bollworm</name>
    <name type="synonym">Heliothis armigera</name>
    <dbReference type="NCBI Taxonomy" id="29058"/>
    <lineage>
        <taxon>Eukaryota</taxon>
        <taxon>Metazoa</taxon>
        <taxon>Ecdysozoa</taxon>
        <taxon>Arthropoda</taxon>
        <taxon>Hexapoda</taxon>
        <taxon>Insecta</taxon>
        <taxon>Pterygota</taxon>
        <taxon>Neoptera</taxon>
        <taxon>Endopterygota</taxon>
        <taxon>Lepidoptera</taxon>
        <taxon>Glossata</taxon>
        <taxon>Ditrysia</taxon>
        <taxon>Noctuoidea</taxon>
        <taxon>Noctuidae</taxon>
        <taxon>Heliothinae</taxon>
        <taxon>Helicoverpa</taxon>
    </lineage>
</organism>
<evidence type="ECO:0000313" key="3">
    <source>
        <dbReference type="EMBL" id="PZC75622.1"/>
    </source>
</evidence>
<feature type="domain" description="C2H2-type" evidence="2">
    <location>
        <begin position="237"/>
        <end position="264"/>
    </location>
</feature>
<gene>
    <name evidence="3" type="primary">HaOG205898</name>
    <name evidence="3" type="ORF">B5X24_HaOG205898</name>
</gene>
<dbReference type="PROSITE" id="PS00028">
    <property type="entry name" value="ZINC_FINGER_C2H2_1"/>
    <property type="match status" value="1"/>
</dbReference>
<dbReference type="GO" id="GO:0008270">
    <property type="term" value="F:zinc ion binding"/>
    <property type="evidence" value="ECO:0007669"/>
    <property type="project" value="UniProtKB-KW"/>
</dbReference>
<dbReference type="PROSITE" id="PS50157">
    <property type="entry name" value="ZINC_FINGER_C2H2_2"/>
    <property type="match status" value="1"/>
</dbReference>
<keyword evidence="4" id="KW-1185">Reference proteome</keyword>
<name>A0A2W1BKL4_HELAM</name>
<dbReference type="Proteomes" id="UP000249218">
    <property type="component" value="Unassembled WGS sequence"/>
</dbReference>
<reference evidence="3 4" key="1">
    <citation type="journal article" date="2017" name="BMC Biol.">
        <title>Genomic innovations, transcriptional plasticity and gene loss underlying the evolution and divergence of two highly polyphagous and invasive Helicoverpa pest species.</title>
        <authorList>
            <person name="Pearce S.L."/>
            <person name="Clarke D.F."/>
            <person name="East P.D."/>
            <person name="Elfekih S."/>
            <person name="Gordon K.H."/>
            <person name="Jermiin L.S."/>
            <person name="McGaughran A."/>
            <person name="Oakeshott J.G."/>
            <person name="Papanikolaou A."/>
            <person name="Perera O.P."/>
            <person name="Rane R.V."/>
            <person name="Richards S."/>
            <person name="Tay W.T."/>
            <person name="Walsh T.K."/>
            <person name="Anderson A."/>
            <person name="Anderson C.J."/>
            <person name="Asgari S."/>
            <person name="Board P.G."/>
            <person name="Bretschneider A."/>
            <person name="Campbell P.M."/>
            <person name="Chertemps T."/>
            <person name="Christeller J.T."/>
            <person name="Coppin C.W."/>
            <person name="Downes S.J."/>
            <person name="Duan G."/>
            <person name="Farnsworth C.A."/>
            <person name="Good R.T."/>
            <person name="Han L.B."/>
            <person name="Han Y.C."/>
            <person name="Hatje K."/>
            <person name="Horne I."/>
            <person name="Huang Y.P."/>
            <person name="Hughes D.S."/>
            <person name="Jacquin-Joly E."/>
            <person name="James W."/>
            <person name="Jhangiani S."/>
            <person name="Kollmar M."/>
            <person name="Kuwar S.S."/>
            <person name="Li S."/>
            <person name="Liu N.Y."/>
            <person name="Maibeche M.T."/>
            <person name="Miller J.R."/>
            <person name="Montagne N."/>
            <person name="Perry T."/>
            <person name="Qu J."/>
            <person name="Song S.V."/>
            <person name="Sutton G.G."/>
            <person name="Vogel H."/>
            <person name="Walenz B.P."/>
            <person name="Xu W."/>
            <person name="Zhang H.J."/>
            <person name="Zou Z."/>
            <person name="Batterham P."/>
            <person name="Edwards O.R."/>
            <person name="Feyereisen R."/>
            <person name="Gibbs R.A."/>
            <person name="Heckel D.G."/>
            <person name="McGrath A."/>
            <person name="Robin C."/>
            <person name="Scherer S.E."/>
            <person name="Worley K.C."/>
            <person name="Wu Y.D."/>
        </authorList>
    </citation>
    <scope>NUCLEOTIDE SEQUENCE [LARGE SCALE GENOMIC DNA]</scope>
    <source>
        <strain evidence="3">Harm_GR_Male_#8</strain>
        <tissue evidence="3">Whole organism</tissue>
    </source>
</reference>
<evidence type="ECO:0000259" key="2">
    <source>
        <dbReference type="PROSITE" id="PS50157"/>
    </source>
</evidence>
<proteinExistence type="predicted"/>
<keyword evidence="1" id="KW-0479">Metal-binding</keyword>
<dbReference type="OrthoDB" id="415822at2759"/>
<dbReference type="InterPro" id="IPR013087">
    <property type="entry name" value="Znf_C2H2_type"/>
</dbReference>
<sequence>MQEKLTATQALRGVALHKTEAVFFHGSRQHQPPDAHIHVEGVRIEVQPQMKYLGIVLDSRWRFRAHFSGLSTRLMRTAGALSWLLPNIGRPGDQCRRLYAGILKSMALYGAPIWADSLSSRVNAAAIRRPQRAIAQRVARAYRTVSFAAACVLAGTPPWELEAWVLARVYDWTVAQKALNRRPDPIEKEEMVGWRRTIKDKVCEFESRRREQLDARRDELKARPPAAIQYTYIGGVLTCSECGRTFTAKIGFVSHWRAHQRSSQN</sequence>
<protein>
    <recommendedName>
        <fullName evidence="2">C2H2-type domain-containing protein</fullName>
    </recommendedName>
</protein>